<protein>
    <submittedName>
        <fullName evidence="1">Uncharacterized protein</fullName>
    </submittedName>
</protein>
<comment type="caution">
    <text evidence="1">The sequence shown here is derived from an EMBL/GenBank/DDBJ whole genome shotgun (WGS) entry which is preliminary data.</text>
</comment>
<dbReference type="Proteomes" id="UP001206595">
    <property type="component" value="Unassembled WGS sequence"/>
</dbReference>
<reference evidence="1" key="2">
    <citation type="journal article" date="2022" name="Proc. Natl. Acad. Sci. U.S.A.">
        <title>Diploid-dominant life cycles characterize the early evolution of Fungi.</title>
        <authorList>
            <person name="Amses K.R."/>
            <person name="Simmons D.R."/>
            <person name="Longcore J.E."/>
            <person name="Mondo S.J."/>
            <person name="Seto K."/>
            <person name="Jeronimo G.H."/>
            <person name="Bonds A.E."/>
            <person name="Quandt C.A."/>
            <person name="Davis W.J."/>
            <person name="Chang Y."/>
            <person name="Federici B.A."/>
            <person name="Kuo A."/>
            <person name="LaButti K."/>
            <person name="Pangilinan J."/>
            <person name="Andreopoulos W."/>
            <person name="Tritt A."/>
            <person name="Riley R."/>
            <person name="Hundley H."/>
            <person name="Johnson J."/>
            <person name="Lipzen A."/>
            <person name="Barry K."/>
            <person name="Lang B.F."/>
            <person name="Cuomo C.A."/>
            <person name="Buchler N.E."/>
            <person name="Grigoriev I.V."/>
            <person name="Spatafora J.W."/>
            <person name="Stajich J.E."/>
            <person name="James T.Y."/>
        </authorList>
    </citation>
    <scope>NUCLEOTIDE SEQUENCE</scope>
    <source>
        <strain evidence="1">AG</strain>
    </source>
</reference>
<keyword evidence="2" id="KW-1185">Reference proteome</keyword>
<dbReference type="GeneID" id="75910217"/>
<evidence type="ECO:0000313" key="2">
    <source>
        <dbReference type="Proteomes" id="UP001206595"/>
    </source>
</evidence>
<accession>A0AAD5EK53</accession>
<proteinExistence type="predicted"/>
<dbReference type="AlphaFoldDB" id="A0AAD5EK53"/>
<sequence length="112" mass="12755">MSQPPQQAPSIQQYQRALEIYTNYLGNLRTELQKTTLTAEERERLQAQEKDYQEKITMFQTLLNNISASFAAQMRPGGGQAINLQQQQQYAQQLHQAQAAAMACMFPCLIMS</sequence>
<evidence type="ECO:0000313" key="1">
    <source>
        <dbReference type="EMBL" id="KAI8584456.1"/>
    </source>
</evidence>
<name>A0AAD5EK53_UMBRA</name>
<reference evidence="1" key="1">
    <citation type="submission" date="2021-06" db="EMBL/GenBank/DDBJ databases">
        <authorList>
            <consortium name="DOE Joint Genome Institute"/>
            <person name="Mondo S.J."/>
            <person name="Amses K.R."/>
            <person name="Simmons D.R."/>
            <person name="Longcore J.E."/>
            <person name="Seto K."/>
            <person name="Alves G.H."/>
            <person name="Bonds A.E."/>
            <person name="Quandt C.A."/>
            <person name="Davis W.J."/>
            <person name="Chang Y."/>
            <person name="Letcher P.M."/>
            <person name="Powell M.J."/>
            <person name="Kuo A."/>
            <person name="Labutti K."/>
            <person name="Pangilinan J."/>
            <person name="Andreopoulos W."/>
            <person name="Tritt A."/>
            <person name="Riley R."/>
            <person name="Hundley H."/>
            <person name="Johnson J."/>
            <person name="Lipzen A."/>
            <person name="Barry K."/>
            <person name="Berbee M.L."/>
            <person name="Buchler N.E."/>
            <person name="Grigoriev I.V."/>
            <person name="Spatafora J.W."/>
            <person name="Stajich J.E."/>
            <person name="James T.Y."/>
        </authorList>
    </citation>
    <scope>NUCLEOTIDE SEQUENCE</scope>
    <source>
        <strain evidence="1">AG</strain>
    </source>
</reference>
<organism evidence="1 2">
    <name type="scientific">Umbelopsis ramanniana AG</name>
    <dbReference type="NCBI Taxonomy" id="1314678"/>
    <lineage>
        <taxon>Eukaryota</taxon>
        <taxon>Fungi</taxon>
        <taxon>Fungi incertae sedis</taxon>
        <taxon>Mucoromycota</taxon>
        <taxon>Mucoromycotina</taxon>
        <taxon>Umbelopsidomycetes</taxon>
        <taxon>Umbelopsidales</taxon>
        <taxon>Umbelopsidaceae</taxon>
        <taxon>Umbelopsis</taxon>
    </lineage>
</organism>
<dbReference type="RefSeq" id="XP_051449460.1">
    <property type="nucleotide sequence ID" value="XM_051584867.1"/>
</dbReference>
<gene>
    <name evidence="1" type="ORF">K450DRAFT_216510</name>
</gene>
<dbReference type="EMBL" id="MU620892">
    <property type="protein sequence ID" value="KAI8584456.1"/>
    <property type="molecule type" value="Genomic_DNA"/>
</dbReference>